<comment type="caution">
    <text evidence="1">The sequence shown here is derived from an EMBL/GenBank/DDBJ whole genome shotgun (WGS) entry which is preliminary data.</text>
</comment>
<reference evidence="1 2" key="1">
    <citation type="journal article" date="2018" name="Front. Microbiol.">
        <title>Genome-Based Analysis Reveals the Taxonomy and Diversity of the Family Idiomarinaceae.</title>
        <authorList>
            <person name="Liu Y."/>
            <person name="Lai Q."/>
            <person name="Shao Z."/>
        </authorList>
    </citation>
    <scope>NUCLEOTIDE SEQUENCE [LARGE SCALE GENOMIC DNA]</scope>
    <source>
        <strain evidence="1 2">CF12-14</strain>
    </source>
</reference>
<sequence length="86" mass="9887">MERMDARDKPTGMYLRRPQTLSAACCTKHASKARKQRVVFRGWGVERMDARDKPTGMYLRRPQTLSAACCKQRASNARKQSAKREV</sequence>
<organism evidence="1 2">
    <name type="scientific">Aliidiomarina maris</name>
    <dbReference type="NCBI Taxonomy" id="531312"/>
    <lineage>
        <taxon>Bacteria</taxon>
        <taxon>Pseudomonadati</taxon>
        <taxon>Pseudomonadota</taxon>
        <taxon>Gammaproteobacteria</taxon>
        <taxon>Alteromonadales</taxon>
        <taxon>Idiomarinaceae</taxon>
        <taxon>Aliidiomarina</taxon>
    </lineage>
</organism>
<dbReference type="EMBL" id="PIPK01000003">
    <property type="protein sequence ID" value="RUO27338.1"/>
    <property type="molecule type" value="Genomic_DNA"/>
</dbReference>
<evidence type="ECO:0000313" key="2">
    <source>
        <dbReference type="Proteomes" id="UP000287865"/>
    </source>
</evidence>
<protein>
    <submittedName>
        <fullName evidence="1">Uncharacterized protein</fullName>
    </submittedName>
</protein>
<gene>
    <name evidence="1" type="ORF">CWE07_05185</name>
</gene>
<accession>A0ABY0BT74</accession>
<name>A0ABY0BT74_9GAMM</name>
<evidence type="ECO:0000313" key="1">
    <source>
        <dbReference type="EMBL" id="RUO27338.1"/>
    </source>
</evidence>
<proteinExistence type="predicted"/>
<keyword evidence="2" id="KW-1185">Reference proteome</keyword>
<dbReference type="Proteomes" id="UP000287865">
    <property type="component" value="Unassembled WGS sequence"/>
</dbReference>